<dbReference type="RefSeq" id="WP_188940185.1">
    <property type="nucleotide sequence ID" value="NZ_BMNA01000001.1"/>
</dbReference>
<evidence type="ECO:0000313" key="3">
    <source>
        <dbReference type="EMBL" id="GGL88870.1"/>
    </source>
</evidence>
<dbReference type="Proteomes" id="UP000655208">
    <property type="component" value="Unassembled WGS sequence"/>
</dbReference>
<protein>
    <recommendedName>
        <fullName evidence="2">YCII-related domain-containing protein</fullName>
    </recommendedName>
</protein>
<evidence type="ECO:0000313" key="4">
    <source>
        <dbReference type="Proteomes" id="UP000655208"/>
    </source>
</evidence>
<feature type="domain" description="YCII-related" evidence="2">
    <location>
        <begin position="20"/>
        <end position="112"/>
    </location>
</feature>
<dbReference type="Pfam" id="PF03795">
    <property type="entry name" value="YCII"/>
    <property type="match status" value="1"/>
</dbReference>
<sequence length="114" mass="12310">MKYMLLVFGFHDGPPEGAGAEPTVEEFQAYERSLVDAGVRVDGAALTGEDVATTVQVRADGRRLVANGPFAESREFLGGFVLIDVPDLDAAMDWAARCPGARYGRVEVRPLLQL</sequence>
<name>A0A917SN58_9ACTN</name>
<evidence type="ECO:0000259" key="2">
    <source>
        <dbReference type="Pfam" id="PF03795"/>
    </source>
</evidence>
<dbReference type="PANTHER" id="PTHR35174">
    <property type="entry name" value="BLL7171 PROTEIN-RELATED"/>
    <property type="match status" value="1"/>
</dbReference>
<dbReference type="InterPro" id="IPR011008">
    <property type="entry name" value="Dimeric_a/b-barrel"/>
</dbReference>
<comment type="similarity">
    <text evidence="1">Belongs to the YciI family.</text>
</comment>
<reference evidence="3" key="1">
    <citation type="journal article" date="2014" name="Int. J. Syst. Evol. Microbiol.">
        <title>Complete genome sequence of Corynebacterium casei LMG S-19264T (=DSM 44701T), isolated from a smear-ripened cheese.</title>
        <authorList>
            <consortium name="US DOE Joint Genome Institute (JGI-PGF)"/>
            <person name="Walter F."/>
            <person name="Albersmeier A."/>
            <person name="Kalinowski J."/>
            <person name="Ruckert C."/>
        </authorList>
    </citation>
    <scope>NUCLEOTIDE SEQUENCE</scope>
    <source>
        <strain evidence="3">CGMCC 4.7308</strain>
    </source>
</reference>
<comment type="caution">
    <text evidence="3">The sequence shown here is derived from an EMBL/GenBank/DDBJ whole genome shotgun (WGS) entry which is preliminary data.</text>
</comment>
<keyword evidence="4" id="KW-1185">Reference proteome</keyword>
<dbReference type="InterPro" id="IPR005545">
    <property type="entry name" value="YCII"/>
</dbReference>
<dbReference type="SUPFAM" id="SSF54909">
    <property type="entry name" value="Dimeric alpha+beta barrel"/>
    <property type="match status" value="1"/>
</dbReference>
<evidence type="ECO:0000256" key="1">
    <source>
        <dbReference type="ARBA" id="ARBA00007689"/>
    </source>
</evidence>
<organism evidence="3 4">
    <name type="scientific">Nakamurella endophytica</name>
    <dbReference type="NCBI Taxonomy" id="1748367"/>
    <lineage>
        <taxon>Bacteria</taxon>
        <taxon>Bacillati</taxon>
        <taxon>Actinomycetota</taxon>
        <taxon>Actinomycetes</taxon>
        <taxon>Nakamurellales</taxon>
        <taxon>Nakamurellaceae</taxon>
        <taxon>Nakamurella</taxon>
    </lineage>
</organism>
<proteinExistence type="inferred from homology"/>
<dbReference type="AlphaFoldDB" id="A0A917SN58"/>
<dbReference type="Gene3D" id="3.30.70.1060">
    <property type="entry name" value="Dimeric alpha+beta barrel"/>
    <property type="match status" value="1"/>
</dbReference>
<dbReference type="PANTHER" id="PTHR35174:SF3">
    <property type="entry name" value="BLL7171 PROTEIN"/>
    <property type="match status" value="1"/>
</dbReference>
<gene>
    <name evidence="3" type="ORF">GCM10011594_05650</name>
</gene>
<dbReference type="EMBL" id="BMNA01000001">
    <property type="protein sequence ID" value="GGL88870.1"/>
    <property type="molecule type" value="Genomic_DNA"/>
</dbReference>
<accession>A0A917SN58</accession>
<reference evidence="3" key="2">
    <citation type="submission" date="2020-09" db="EMBL/GenBank/DDBJ databases">
        <authorList>
            <person name="Sun Q."/>
            <person name="Zhou Y."/>
        </authorList>
    </citation>
    <scope>NUCLEOTIDE SEQUENCE</scope>
    <source>
        <strain evidence="3">CGMCC 4.7308</strain>
    </source>
</reference>